<organism evidence="2 3">
    <name type="scientific">Neolewinella litorea</name>
    <dbReference type="NCBI Taxonomy" id="2562452"/>
    <lineage>
        <taxon>Bacteria</taxon>
        <taxon>Pseudomonadati</taxon>
        <taxon>Bacteroidota</taxon>
        <taxon>Saprospiria</taxon>
        <taxon>Saprospirales</taxon>
        <taxon>Lewinellaceae</taxon>
        <taxon>Neolewinella</taxon>
    </lineage>
</organism>
<accession>A0A4S4NGA0</accession>
<reference evidence="2 3" key="1">
    <citation type="submission" date="2019-04" db="EMBL/GenBank/DDBJ databases">
        <title>Lewinella litorea sp. nov., isolated from a marine sand.</title>
        <authorList>
            <person name="Yoon J.-H."/>
        </authorList>
    </citation>
    <scope>NUCLEOTIDE SEQUENCE [LARGE SCALE GENOMIC DNA]</scope>
    <source>
        <strain evidence="2 3">HSMS-39</strain>
    </source>
</reference>
<protein>
    <recommendedName>
        <fullName evidence="4">Tetratricopeptide repeat protein</fullName>
    </recommendedName>
</protein>
<evidence type="ECO:0008006" key="4">
    <source>
        <dbReference type="Google" id="ProtNLM"/>
    </source>
</evidence>
<feature type="chain" id="PRO_5020668561" description="Tetratricopeptide repeat protein" evidence="1">
    <location>
        <begin position="26"/>
        <end position="747"/>
    </location>
</feature>
<evidence type="ECO:0000256" key="1">
    <source>
        <dbReference type="SAM" id="SignalP"/>
    </source>
</evidence>
<gene>
    <name evidence="2" type="ORF">E4021_12460</name>
</gene>
<evidence type="ECO:0000313" key="2">
    <source>
        <dbReference type="EMBL" id="THH37845.1"/>
    </source>
</evidence>
<comment type="caution">
    <text evidence="2">The sequence shown here is derived from an EMBL/GenBank/DDBJ whole genome shotgun (WGS) entry which is preliminary data.</text>
</comment>
<keyword evidence="1" id="KW-0732">Signal</keyword>
<dbReference type="RefSeq" id="WP_136459693.1">
    <property type="nucleotide sequence ID" value="NZ_SRSF01000005.1"/>
</dbReference>
<dbReference type="InterPro" id="IPR011990">
    <property type="entry name" value="TPR-like_helical_dom_sf"/>
</dbReference>
<name>A0A4S4NGA0_9BACT</name>
<dbReference type="Proteomes" id="UP000308528">
    <property type="component" value="Unassembled WGS sequence"/>
</dbReference>
<dbReference type="EMBL" id="SRSF01000005">
    <property type="protein sequence ID" value="THH37845.1"/>
    <property type="molecule type" value="Genomic_DNA"/>
</dbReference>
<keyword evidence="3" id="KW-1185">Reference proteome</keyword>
<proteinExistence type="predicted"/>
<feature type="signal peptide" evidence="1">
    <location>
        <begin position="1"/>
        <end position="25"/>
    </location>
</feature>
<evidence type="ECO:0000313" key="3">
    <source>
        <dbReference type="Proteomes" id="UP000308528"/>
    </source>
</evidence>
<dbReference type="AlphaFoldDB" id="A0A4S4NGA0"/>
<dbReference type="OrthoDB" id="605297at2"/>
<sequence length="747" mass="85894">MKYGSLILLLLFALPGSGSPFQCRAEPEGFRFLNPRVVDLDSPLAPFFLHFGAVYREQLGQPGNQQRADNVAEWHERFCDQADAADIDAIVYGDNLNQLEGLRRLLDTKDPRTDNLSPALQANAFARHLLEANCREVVDYLIYAKQVEPFVTSPANAFQRRNISRPEMEALLETGLTRFPRLESHYVRLRYAYQLIRLAHYLQEYAYVLELYDYLMPKVDADPSILDDWIEGHRAGALQSLGDYPQSAYLFSRIFERSPSKRESAYNSFLIQTDEQWKQALLLCQNDHERAMLHVLRAHNGRAVVLEEMRNIYAYEPANEALVLLAMREMQELERELLGGNLRPGGPPRAATDRVIAMQAFVNRVIKEDKTDKPEFWQFARGVLELLAGDYFYAERTLASLAQTTEGDSLQQQISILRDVIDVLQLSRVTDSVEIHYYDLLTDAGIRQRYPDFRELVNRKLEAVYRQSGREAKANLLRYGFGAIAKNPSIESLLALERLADSLNRNRFDRALFADRIGTDPVADLQNLIGNHYLQRGQWKAALEIYRRIPPDRIDDYGRFVPFERQLRDRVNYTPPADAGTYNKVQLLQRLDELEEAADKSTNDTLAARNYFNIGLALYNLTYFSYNWAFADVFRSGTSAARAAGARSPTNVFSHVNAPLGNLEHFSMDQPLYYFERALRRAPDREAAALAAYYAAKAERNQHYALGRPGGERPFSYFSILRDEYRDTDFYDELIAECRTFAWYVNR</sequence>
<dbReference type="SUPFAM" id="SSF48452">
    <property type="entry name" value="TPR-like"/>
    <property type="match status" value="1"/>
</dbReference>